<dbReference type="Gene3D" id="3.30.160.170">
    <property type="entry name" value="FlaG-like"/>
    <property type="match status" value="1"/>
</dbReference>
<sequence>MGAAARTQRNVPPPKDVVAFDKEVKTASRTQQDAAKLPTDLVAANVKAKAETVPTGAELGEAVESINQFVNAQMRTLNFSVDENSGKPVVKVVDFDTKDVIRQIPGEEVLKMASAIKRLQEDLGSATGLLINSKV</sequence>
<keyword evidence="1" id="KW-0969">Cilium</keyword>
<dbReference type="PANTHER" id="PTHR37166">
    <property type="entry name" value="PROTEIN FLAG"/>
    <property type="match status" value="1"/>
</dbReference>
<keyword evidence="2" id="KW-1185">Reference proteome</keyword>
<comment type="caution">
    <text evidence="1">The sequence shown here is derived from an EMBL/GenBank/DDBJ whole genome shotgun (WGS) entry which is preliminary data.</text>
</comment>
<organism evidence="1 2">
    <name type="scientific">Rheinheimera tilapiae</name>
    <dbReference type="NCBI Taxonomy" id="875043"/>
    <lineage>
        <taxon>Bacteria</taxon>
        <taxon>Pseudomonadati</taxon>
        <taxon>Pseudomonadota</taxon>
        <taxon>Gammaproteobacteria</taxon>
        <taxon>Chromatiales</taxon>
        <taxon>Chromatiaceae</taxon>
        <taxon>Rheinheimera</taxon>
    </lineage>
</organism>
<protein>
    <submittedName>
        <fullName evidence="1">Flagellar protein FlaG</fullName>
    </submittedName>
</protein>
<reference evidence="1 2" key="1">
    <citation type="submission" date="2024-09" db="EMBL/GenBank/DDBJ databases">
        <authorList>
            <person name="Sun Q."/>
            <person name="Mori K."/>
        </authorList>
    </citation>
    <scope>NUCLEOTIDE SEQUENCE [LARGE SCALE GENOMIC DNA]</scope>
    <source>
        <strain evidence="1 2">KCTC 23315</strain>
    </source>
</reference>
<gene>
    <name evidence="1" type="ORF">ACFFJP_18015</name>
</gene>
<dbReference type="PANTHER" id="PTHR37166:SF1">
    <property type="entry name" value="PROTEIN FLAG"/>
    <property type="match status" value="1"/>
</dbReference>
<dbReference type="Proteomes" id="UP001589813">
    <property type="component" value="Unassembled WGS sequence"/>
</dbReference>
<evidence type="ECO:0000313" key="2">
    <source>
        <dbReference type="Proteomes" id="UP001589813"/>
    </source>
</evidence>
<dbReference type="EMBL" id="JBHLXP010000005">
    <property type="protein sequence ID" value="MFC0050202.1"/>
    <property type="molecule type" value="Genomic_DNA"/>
</dbReference>
<evidence type="ECO:0000313" key="1">
    <source>
        <dbReference type="EMBL" id="MFC0050202.1"/>
    </source>
</evidence>
<proteinExistence type="predicted"/>
<accession>A0ABV6BHD1</accession>
<dbReference type="InterPro" id="IPR005186">
    <property type="entry name" value="FlaG"/>
</dbReference>
<dbReference type="SUPFAM" id="SSF160214">
    <property type="entry name" value="FlaG-like"/>
    <property type="match status" value="1"/>
</dbReference>
<keyword evidence="1" id="KW-0282">Flagellum</keyword>
<keyword evidence="1" id="KW-0966">Cell projection</keyword>
<name>A0ABV6BHD1_9GAMM</name>
<dbReference type="Pfam" id="PF03646">
    <property type="entry name" value="FlaG"/>
    <property type="match status" value="1"/>
</dbReference>
<dbReference type="RefSeq" id="WP_377247544.1">
    <property type="nucleotide sequence ID" value="NZ_JBHLXP010000005.1"/>
</dbReference>
<dbReference type="InterPro" id="IPR035924">
    <property type="entry name" value="FlaG-like_sf"/>
</dbReference>